<comment type="similarity">
    <text evidence="1">Belongs to the pseudouridine synthase TruD family.</text>
</comment>
<organism evidence="4 5">
    <name type="scientific">Rhodosorus marinus</name>
    <dbReference type="NCBI Taxonomy" id="101924"/>
    <lineage>
        <taxon>Eukaryota</taxon>
        <taxon>Rhodophyta</taxon>
        <taxon>Stylonematophyceae</taxon>
        <taxon>Stylonematales</taxon>
        <taxon>Stylonemataceae</taxon>
        <taxon>Rhodosorus</taxon>
    </lineage>
</organism>
<dbReference type="SUPFAM" id="SSF55120">
    <property type="entry name" value="Pseudouridine synthase"/>
    <property type="match status" value="1"/>
</dbReference>
<dbReference type="NCBIfam" id="TIGR00094">
    <property type="entry name" value="tRNA_TruD_broad"/>
    <property type="match status" value="1"/>
</dbReference>
<dbReference type="Gene3D" id="3.30.2350.20">
    <property type="entry name" value="TruD, catalytic domain"/>
    <property type="match status" value="2"/>
</dbReference>
<reference evidence="4 5" key="1">
    <citation type="journal article" date="2023" name="Nat. Commun.">
        <title>Origin of minicircular mitochondrial genomes in red algae.</title>
        <authorList>
            <person name="Lee Y."/>
            <person name="Cho C.H."/>
            <person name="Lee Y.M."/>
            <person name="Park S.I."/>
            <person name="Yang J.H."/>
            <person name="West J.A."/>
            <person name="Bhattacharya D."/>
            <person name="Yoon H.S."/>
        </authorList>
    </citation>
    <scope>NUCLEOTIDE SEQUENCE [LARGE SCALE GENOMIC DNA]</scope>
    <source>
        <strain evidence="4 5">CCMP1338</strain>
        <tissue evidence="4">Whole cell</tissue>
    </source>
</reference>
<dbReference type="InterPro" id="IPR020103">
    <property type="entry name" value="PsdUridine_synth_cat_dom_sf"/>
</dbReference>
<dbReference type="Pfam" id="PF01142">
    <property type="entry name" value="TruD"/>
    <property type="match status" value="1"/>
</dbReference>
<accession>A0AAV8UIU4</accession>
<evidence type="ECO:0000313" key="5">
    <source>
        <dbReference type="Proteomes" id="UP001157974"/>
    </source>
</evidence>
<keyword evidence="2" id="KW-0413">Isomerase</keyword>
<dbReference type="Proteomes" id="UP001157974">
    <property type="component" value="Unassembled WGS sequence"/>
</dbReference>
<gene>
    <name evidence="4" type="ORF">NDN08_006845</name>
</gene>
<keyword evidence="5" id="KW-1185">Reference proteome</keyword>
<dbReference type="InterPro" id="IPR011760">
    <property type="entry name" value="PsdUridine_synth_TruD_insert"/>
</dbReference>
<dbReference type="GO" id="GO:0009982">
    <property type="term" value="F:pseudouridine synthase activity"/>
    <property type="evidence" value="ECO:0007669"/>
    <property type="project" value="InterPro"/>
</dbReference>
<evidence type="ECO:0000259" key="3">
    <source>
        <dbReference type="PROSITE" id="PS50984"/>
    </source>
</evidence>
<feature type="domain" description="TRUD" evidence="3">
    <location>
        <begin position="276"/>
        <end position="519"/>
    </location>
</feature>
<proteinExistence type="inferred from homology"/>
<sequence length="599" mass="66699">MIGFKEIRRMDRCMLKLFRFTAILKHRYSDFIVHEVRLDGSVVKLDNLQEPERHVPDKEAAWKCLKEMLSEETVAQLHRILVVSEIESLRLPTEGDKQRRKSIHDALKAFPVSTETATNGDGSKSIVLFRKKARSDDQSGSVNRKRRRNTDFPKGAYTSFVLYKENTDTNEAISRLSGMLRTSPKHFFFAGTKDKRAVTSQEMRIKGFGPSRLAALNKGLRSGQMALGNFSTAQLSEPLLLGQLSGNQFTILLRGIDEATTPETISQAVNSMKKAGFINYFGLQRFGGGRNPTHKVGIQLLAGNIRKAVEMILEPLDPSLGDPNSSINPKRAETNKALADYLAGNISASDAVEKIPQWMNVERTILSSYAQKGAEKDHRRAFGALPYTLRMMYMHAVQSYFWNTMATARAKGGRLDFAEEGDLVYEDRDGVETNAEATEQDDRPARSVRKVTAEEAGSNGVPIGDVVLPLIGEKVDAPGGPVGAAVKELVERLNIDLSKPIDKGLGFRAYGSYRRLIGSPKDVKYEIVRHETDDEEILLTDRREMSGERQGGGVGEKCALKIQFSLESAEYATMCLRELTKQESTALMQKTVLKRSSIE</sequence>
<dbReference type="InterPro" id="IPR001656">
    <property type="entry name" value="PsdUridine_synth_TruD"/>
</dbReference>
<dbReference type="GO" id="GO:0003723">
    <property type="term" value="F:RNA binding"/>
    <property type="evidence" value="ECO:0007669"/>
    <property type="project" value="InterPro"/>
</dbReference>
<comment type="caution">
    <text evidence="4">The sequence shown here is derived from an EMBL/GenBank/DDBJ whole genome shotgun (WGS) entry which is preliminary data.</text>
</comment>
<evidence type="ECO:0000313" key="4">
    <source>
        <dbReference type="EMBL" id="KAJ8902440.1"/>
    </source>
</evidence>
<dbReference type="PIRSF" id="PIRSF037016">
    <property type="entry name" value="Pseudouridin_synth_euk_prd"/>
    <property type="match status" value="1"/>
</dbReference>
<dbReference type="EMBL" id="JAMWBK010000009">
    <property type="protein sequence ID" value="KAJ8902440.1"/>
    <property type="molecule type" value="Genomic_DNA"/>
</dbReference>
<dbReference type="PROSITE" id="PS50984">
    <property type="entry name" value="TRUD"/>
    <property type="match status" value="1"/>
</dbReference>
<protein>
    <recommendedName>
        <fullName evidence="3">TRUD domain-containing protein</fullName>
    </recommendedName>
</protein>
<dbReference type="PANTHER" id="PTHR13326">
    <property type="entry name" value="TRNA PSEUDOURIDINE SYNTHASE D"/>
    <property type="match status" value="1"/>
</dbReference>
<dbReference type="AlphaFoldDB" id="A0AAV8UIU4"/>
<evidence type="ECO:0000256" key="1">
    <source>
        <dbReference type="ARBA" id="ARBA00007953"/>
    </source>
</evidence>
<evidence type="ECO:0000256" key="2">
    <source>
        <dbReference type="ARBA" id="ARBA00023235"/>
    </source>
</evidence>
<dbReference type="InterPro" id="IPR042214">
    <property type="entry name" value="TruD_catalytic"/>
</dbReference>
<dbReference type="PANTHER" id="PTHR13326:SF21">
    <property type="entry name" value="PSEUDOURIDYLATE SYNTHASE PUS7L"/>
    <property type="match status" value="1"/>
</dbReference>
<dbReference type="GO" id="GO:0005634">
    <property type="term" value="C:nucleus"/>
    <property type="evidence" value="ECO:0007669"/>
    <property type="project" value="TreeGrafter"/>
</dbReference>
<dbReference type="CDD" id="cd02576">
    <property type="entry name" value="PseudoU_synth_ScPUS7"/>
    <property type="match status" value="1"/>
</dbReference>
<dbReference type="GO" id="GO:0001522">
    <property type="term" value="P:pseudouridine synthesis"/>
    <property type="evidence" value="ECO:0007669"/>
    <property type="project" value="InterPro"/>
</dbReference>
<name>A0AAV8UIU4_9RHOD</name>